<dbReference type="InParanoid" id="H2XYI3"/>
<evidence type="ECO:0000313" key="3">
    <source>
        <dbReference type="Proteomes" id="UP000008144"/>
    </source>
</evidence>
<sequence length="137" mass="15546">MLKKPYKRKLPIVENRRRSRENWKICQQSRQKYELNISSEGLELGTPGYYRTRGDSVCSPLHSLSITEPNNKPKPVDIISKLDASPKQGSGLDESEDVKGLPVLSILDEEDRKSMLLDLVIKEENEDPCLPVLDSLP</sequence>
<reference evidence="3" key="1">
    <citation type="journal article" date="2002" name="Science">
        <title>The draft genome of Ciona intestinalis: insights into chordate and vertebrate origins.</title>
        <authorList>
            <person name="Dehal P."/>
            <person name="Satou Y."/>
            <person name="Campbell R.K."/>
            <person name="Chapman J."/>
            <person name="Degnan B."/>
            <person name="De Tomaso A."/>
            <person name="Davidson B."/>
            <person name="Di Gregorio A."/>
            <person name="Gelpke M."/>
            <person name="Goodstein D.M."/>
            <person name="Harafuji N."/>
            <person name="Hastings K.E."/>
            <person name="Ho I."/>
            <person name="Hotta K."/>
            <person name="Huang W."/>
            <person name="Kawashima T."/>
            <person name="Lemaire P."/>
            <person name="Martinez D."/>
            <person name="Meinertzhagen I.A."/>
            <person name="Necula S."/>
            <person name="Nonaka M."/>
            <person name="Putnam N."/>
            <person name="Rash S."/>
            <person name="Saiga H."/>
            <person name="Satake M."/>
            <person name="Terry A."/>
            <person name="Yamada L."/>
            <person name="Wang H.G."/>
            <person name="Awazu S."/>
            <person name="Azumi K."/>
            <person name="Boore J."/>
            <person name="Branno M."/>
            <person name="Chin-Bow S."/>
            <person name="DeSantis R."/>
            <person name="Doyle S."/>
            <person name="Francino P."/>
            <person name="Keys D.N."/>
            <person name="Haga S."/>
            <person name="Hayashi H."/>
            <person name="Hino K."/>
            <person name="Imai K.S."/>
            <person name="Inaba K."/>
            <person name="Kano S."/>
            <person name="Kobayashi K."/>
            <person name="Kobayashi M."/>
            <person name="Lee B.I."/>
            <person name="Makabe K.W."/>
            <person name="Manohar C."/>
            <person name="Matassi G."/>
            <person name="Medina M."/>
            <person name="Mochizuki Y."/>
            <person name="Mount S."/>
            <person name="Morishita T."/>
            <person name="Miura S."/>
            <person name="Nakayama A."/>
            <person name="Nishizaka S."/>
            <person name="Nomoto H."/>
            <person name="Ohta F."/>
            <person name="Oishi K."/>
            <person name="Rigoutsos I."/>
            <person name="Sano M."/>
            <person name="Sasaki A."/>
            <person name="Sasakura Y."/>
            <person name="Shoguchi E."/>
            <person name="Shin-i T."/>
            <person name="Spagnuolo A."/>
            <person name="Stainier D."/>
            <person name="Suzuki M.M."/>
            <person name="Tassy O."/>
            <person name="Takatori N."/>
            <person name="Tokuoka M."/>
            <person name="Yagi K."/>
            <person name="Yoshizaki F."/>
            <person name="Wada S."/>
            <person name="Zhang C."/>
            <person name="Hyatt P.D."/>
            <person name="Larimer F."/>
            <person name="Detter C."/>
            <person name="Doggett N."/>
            <person name="Glavina T."/>
            <person name="Hawkins T."/>
            <person name="Richardson P."/>
            <person name="Lucas S."/>
            <person name="Kohara Y."/>
            <person name="Levine M."/>
            <person name="Satoh N."/>
            <person name="Rokhsar D.S."/>
        </authorList>
    </citation>
    <scope>NUCLEOTIDE SEQUENCE [LARGE SCALE GENOMIC DNA]</scope>
</reference>
<dbReference type="HOGENOM" id="CLU_1869701_0_0_1"/>
<dbReference type="AlphaFoldDB" id="H2XYI3"/>
<reference evidence="2" key="2">
    <citation type="journal article" date="2008" name="Genome Biol.">
        <title>Improved genome assembly and evidence-based global gene model set for the chordate Ciona intestinalis: new insight into intron and operon populations.</title>
        <authorList>
            <person name="Satou Y."/>
            <person name="Mineta K."/>
            <person name="Ogasawara M."/>
            <person name="Sasakura Y."/>
            <person name="Shoguchi E."/>
            <person name="Ueno K."/>
            <person name="Yamada L."/>
            <person name="Matsumoto J."/>
            <person name="Wasserscheid J."/>
            <person name="Dewar K."/>
            <person name="Wiley G.B."/>
            <person name="Macmil S.L."/>
            <person name="Roe B.A."/>
            <person name="Zeller R.W."/>
            <person name="Hastings K.E."/>
            <person name="Lemaire P."/>
            <person name="Lindquist E."/>
            <person name="Endo T."/>
            <person name="Hotta K."/>
            <person name="Inaba K."/>
        </authorList>
    </citation>
    <scope>NUCLEOTIDE SEQUENCE [LARGE SCALE GENOMIC DNA]</scope>
    <source>
        <strain evidence="2">wild type</strain>
    </source>
</reference>
<keyword evidence="3" id="KW-1185">Reference proteome</keyword>
<protein>
    <submittedName>
        <fullName evidence="2">Uncharacterized protein</fullName>
    </submittedName>
</protein>
<name>H2XYI3_CIOIN</name>
<dbReference type="Ensembl" id="ENSCINT00000034991.1">
    <property type="protein sequence ID" value="ENSCINP00000034717.1"/>
    <property type="gene ID" value="ENSCING00000022016.1"/>
</dbReference>
<feature type="region of interest" description="Disordered" evidence="1">
    <location>
        <begin position="64"/>
        <end position="96"/>
    </location>
</feature>
<evidence type="ECO:0000313" key="2">
    <source>
        <dbReference type="Ensembl" id="ENSCINP00000034717.1"/>
    </source>
</evidence>
<organism evidence="2 3">
    <name type="scientific">Ciona intestinalis</name>
    <name type="common">Transparent sea squirt</name>
    <name type="synonym">Ascidia intestinalis</name>
    <dbReference type="NCBI Taxonomy" id="7719"/>
    <lineage>
        <taxon>Eukaryota</taxon>
        <taxon>Metazoa</taxon>
        <taxon>Chordata</taxon>
        <taxon>Tunicata</taxon>
        <taxon>Ascidiacea</taxon>
        <taxon>Phlebobranchia</taxon>
        <taxon>Cionidae</taxon>
        <taxon>Ciona</taxon>
    </lineage>
</organism>
<dbReference type="Proteomes" id="UP000008144">
    <property type="component" value="Chromosome 14"/>
</dbReference>
<reference evidence="2" key="3">
    <citation type="submission" date="2025-08" db="UniProtKB">
        <authorList>
            <consortium name="Ensembl"/>
        </authorList>
    </citation>
    <scope>IDENTIFICATION</scope>
</reference>
<proteinExistence type="predicted"/>
<evidence type="ECO:0000256" key="1">
    <source>
        <dbReference type="SAM" id="MobiDB-lite"/>
    </source>
</evidence>
<reference evidence="2" key="4">
    <citation type="submission" date="2025-09" db="UniProtKB">
        <authorList>
            <consortium name="Ensembl"/>
        </authorList>
    </citation>
    <scope>IDENTIFICATION</scope>
</reference>
<dbReference type="EMBL" id="EAAA01001250">
    <property type="status" value="NOT_ANNOTATED_CDS"/>
    <property type="molecule type" value="Genomic_DNA"/>
</dbReference>
<accession>H2XYI3</accession>